<keyword evidence="9" id="KW-1185">Reference proteome</keyword>
<dbReference type="EMBL" id="JAGMUU010000014">
    <property type="protein sequence ID" value="KAH7139970.1"/>
    <property type="molecule type" value="Genomic_DNA"/>
</dbReference>
<sequence length="145" mass="15831">MSRALRIALFCTFSLGAITITFDAMRYVFVQQTDQSTAGPLSTNDCNVGIIVACLPSLRPYLGNPNENGKDVPGSHERSSISMASHNGRRNEPSYPQNVRSELDGTNELEDGLYGEEAGDNTSKVILVDEDREERMFASTSSNGH</sequence>
<comment type="subcellular location">
    <subcellularLocation>
        <location evidence="1">Membrane</location>
        <topology evidence="1">Multi-pass membrane protein</topology>
    </subcellularLocation>
</comment>
<comment type="caution">
    <text evidence="8">The sequence shown here is derived from an EMBL/GenBank/DDBJ whole genome shotgun (WGS) entry which is preliminary data.</text>
</comment>
<organism evidence="8 9">
    <name type="scientific">Dactylonectria estremocensis</name>
    <dbReference type="NCBI Taxonomy" id="1079267"/>
    <lineage>
        <taxon>Eukaryota</taxon>
        <taxon>Fungi</taxon>
        <taxon>Dikarya</taxon>
        <taxon>Ascomycota</taxon>
        <taxon>Pezizomycotina</taxon>
        <taxon>Sordariomycetes</taxon>
        <taxon>Hypocreomycetidae</taxon>
        <taxon>Hypocreales</taxon>
        <taxon>Nectriaceae</taxon>
        <taxon>Dactylonectria</taxon>
    </lineage>
</organism>
<dbReference type="AlphaFoldDB" id="A0A9P9J2R6"/>
<evidence type="ECO:0000256" key="1">
    <source>
        <dbReference type="ARBA" id="ARBA00004141"/>
    </source>
</evidence>
<dbReference type="PANTHER" id="PTHR33048:SF92">
    <property type="entry name" value="INTEGRAL MEMBRANE PROTEIN"/>
    <property type="match status" value="1"/>
</dbReference>
<evidence type="ECO:0000256" key="6">
    <source>
        <dbReference type="SAM" id="MobiDB-lite"/>
    </source>
</evidence>
<dbReference type="PANTHER" id="PTHR33048">
    <property type="entry name" value="PTH11-LIKE INTEGRAL MEMBRANE PROTEIN (AFU_ORTHOLOGUE AFUA_5G11245)"/>
    <property type="match status" value="1"/>
</dbReference>
<protein>
    <recommendedName>
        <fullName evidence="7">Rhodopsin domain-containing protein</fullName>
    </recommendedName>
</protein>
<evidence type="ECO:0000313" key="8">
    <source>
        <dbReference type="EMBL" id="KAH7139970.1"/>
    </source>
</evidence>
<evidence type="ECO:0000256" key="4">
    <source>
        <dbReference type="ARBA" id="ARBA00023136"/>
    </source>
</evidence>
<keyword evidence="2" id="KW-0812">Transmembrane</keyword>
<dbReference type="Proteomes" id="UP000717696">
    <property type="component" value="Unassembled WGS sequence"/>
</dbReference>
<dbReference type="InterPro" id="IPR049326">
    <property type="entry name" value="Rhodopsin_dom_fungi"/>
</dbReference>
<feature type="region of interest" description="Disordered" evidence="6">
    <location>
        <begin position="61"/>
        <end position="145"/>
    </location>
</feature>
<feature type="compositionally biased region" description="Basic and acidic residues" evidence="6">
    <location>
        <begin position="127"/>
        <end position="136"/>
    </location>
</feature>
<dbReference type="OrthoDB" id="5273647at2759"/>
<name>A0A9P9J2R6_9HYPO</name>
<reference evidence="8" key="1">
    <citation type="journal article" date="2021" name="Nat. Commun.">
        <title>Genetic determinants of endophytism in the Arabidopsis root mycobiome.</title>
        <authorList>
            <person name="Mesny F."/>
            <person name="Miyauchi S."/>
            <person name="Thiergart T."/>
            <person name="Pickel B."/>
            <person name="Atanasova L."/>
            <person name="Karlsson M."/>
            <person name="Huettel B."/>
            <person name="Barry K.W."/>
            <person name="Haridas S."/>
            <person name="Chen C."/>
            <person name="Bauer D."/>
            <person name="Andreopoulos W."/>
            <person name="Pangilinan J."/>
            <person name="LaButti K."/>
            <person name="Riley R."/>
            <person name="Lipzen A."/>
            <person name="Clum A."/>
            <person name="Drula E."/>
            <person name="Henrissat B."/>
            <person name="Kohler A."/>
            <person name="Grigoriev I.V."/>
            <person name="Martin F.M."/>
            <person name="Hacquard S."/>
        </authorList>
    </citation>
    <scope>NUCLEOTIDE SEQUENCE</scope>
    <source>
        <strain evidence="8">MPI-CAGE-AT-0021</strain>
    </source>
</reference>
<feature type="compositionally biased region" description="Acidic residues" evidence="6">
    <location>
        <begin position="105"/>
        <end position="119"/>
    </location>
</feature>
<evidence type="ECO:0000256" key="3">
    <source>
        <dbReference type="ARBA" id="ARBA00022989"/>
    </source>
</evidence>
<feature type="compositionally biased region" description="Basic and acidic residues" evidence="6">
    <location>
        <begin position="68"/>
        <end position="79"/>
    </location>
</feature>
<evidence type="ECO:0000313" key="9">
    <source>
        <dbReference type="Proteomes" id="UP000717696"/>
    </source>
</evidence>
<comment type="similarity">
    <text evidence="5">Belongs to the SAT4 family.</text>
</comment>
<dbReference type="InterPro" id="IPR052337">
    <property type="entry name" value="SAT4-like"/>
</dbReference>
<keyword evidence="3" id="KW-1133">Transmembrane helix</keyword>
<proteinExistence type="inferred from homology"/>
<dbReference type="Pfam" id="PF20684">
    <property type="entry name" value="Fung_rhodopsin"/>
    <property type="match status" value="1"/>
</dbReference>
<evidence type="ECO:0000256" key="2">
    <source>
        <dbReference type="ARBA" id="ARBA00022692"/>
    </source>
</evidence>
<accession>A0A9P9J2R6</accession>
<keyword evidence="4" id="KW-0472">Membrane</keyword>
<feature type="domain" description="Rhodopsin" evidence="7">
    <location>
        <begin position="1"/>
        <end position="62"/>
    </location>
</feature>
<evidence type="ECO:0000259" key="7">
    <source>
        <dbReference type="Pfam" id="PF20684"/>
    </source>
</evidence>
<dbReference type="GO" id="GO:0016020">
    <property type="term" value="C:membrane"/>
    <property type="evidence" value="ECO:0007669"/>
    <property type="project" value="UniProtKB-SubCell"/>
</dbReference>
<gene>
    <name evidence="8" type="ORF">B0J13DRAFT_527623</name>
</gene>
<evidence type="ECO:0000256" key="5">
    <source>
        <dbReference type="ARBA" id="ARBA00038359"/>
    </source>
</evidence>